<dbReference type="AlphaFoldDB" id="A0AAD3T5Y0"/>
<dbReference type="Proteomes" id="UP001279734">
    <property type="component" value="Unassembled WGS sequence"/>
</dbReference>
<feature type="transmembrane region" description="Helical" evidence="5">
    <location>
        <begin position="12"/>
        <end position="32"/>
    </location>
</feature>
<keyword evidence="7" id="KW-1185">Reference proteome</keyword>
<dbReference type="SUPFAM" id="SSF103473">
    <property type="entry name" value="MFS general substrate transporter"/>
    <property type="match status" value="1"/>
</dbReference>
<protein>
    <recommendedName>
        <fullName evidence="8">Major facilitator superfamily (MFS) profile domain-containing protein</fullName>
    </recommendedName>
</protein>
<comment type="subcellular location">
    <subcellularLocation>
        <location evidence="1">Membrane</location>
        <topology evidence="1">Multi-pass membrane protein</topology>
    </subcellularLocation>
</comment>
<dbReference type="GO" id="GO:0005315">
    <property type="term" value="F:phosphate transmembrane transporter activity"/>
    <property type="evidence" value="ECO:0007669"/>
    <property type="project" value="TreeGrafter"/>
</dbReference>
<sequence>MIGWFSIQECASTVGLSMAGFQLGNVVSLLLTPATISSLGISGPFVLFSSLGLLWLSPWIYAVTDDPGESPFVSKYEVQLIREGKVDFAATGDKRLLAGTANSAGIFAAITGTASAGCSCSGWDLFRSSRR</sequence>
<keyword evidence="4 5" id="KW-0472">Membrane</keyword>
<gene>
    <name evidence="6" type="ORF">Nepgr_024887</name>
</gene>
<dbReference type="PANTHER" id="PTHR11662">
    <property type="entry name" value="SOLUTE CARRIER FAMILY 17"/>
    <property type="match status" value="1"/>
</dbReference>
<dbReference type="InterPro" id="IPR050382">
    <property type="entry name" value="MFS_Na/Anion_cotransporter"/>
</dbReference>
<evidence type="ECO:0000256" key="1">
    <source>
        <dbReference type="ARBA" id="ARBA00004141"/>
    </source>
</evidence>
<evidence type="ECO:0000313" key="6">
    <source>
        <dbReference type="EMBL" id="GMH23044.1"/>
    </source>
</evidence>
<organism evidence="6 7">
    <name type="scientific">Nepenthes gracilis</name>
    <name type="common">Slender pitcher plant</name>
    <dbReference type="NCBI Taxonomy" id="150966"/>
    <lineage>
        <taxon>Eukaryota</taxon>
        <taxon>Viridiplantae</taxon>
        <taxon>Streptophyta</taxon>
        <taxon>Embryophyta</taxon>
        <taxon>Tracheophyta</taxon>
        <taxon>Spermatophyta</taxon>
        <taxon>Magnoliopsida</taxon>
        <taxon>eudicotyledons</taxon>
        <taxon>Gunneridae</taxon>
        <taxon>Pentapetalae</taxon>
        <taxon>Caryophyllales</taxon>
        <taxon>Nepenthaceae</taxon>
        <taxon>Nepenthes</taxon>
    </lineage>
</organism>
<name>A0AAD3T5Y0_NEPGR</name>
<comment type="caution">
    <text evidence="6">The sequence shown here is derived from an EMBL/GenBank/DDBJ whole genome shotgun (WGS) entry which is preliminary data.</text>
</comment>
<evidence type="ECO:0000256" key="4">
    <source>
        <dbReference type="ARBA" id="ARBA00023136"/>
    </source>
</evidence>
<reference evidence="6" key="1">
    <citation type="submission" date="2023-05" db="EMBL/GenBank/DDBJ databases">
        <title>Nepenthes gracilis genome sequencing.</title>
        <authorList>
            <person name="Fukushima K."/>
        </authorList>
    </citation>
    <scope>NUCLEOTIDE SEQUENCE</scope>
    <source>
        <strain evidence="6">SING2019-196</strain>
    </source>
</reference>
<evidence type="ECO:0000256" key="5">
    <source>
        <dbReference type="SAM" id="Phobius"/>
    </source>
</evidence>
<proteinExistence type="predicted"/>
<evidence type="ECO:0008006" key="8">
    <source>
        <dbReference type="Google" id="ProtNLM"/>
    </source>
</evidence>
<dbReference type="InterPro" id="IPR036259">
    <property type="entry name" value="MFS_trans_sf"/>
</dbReference>
<dbReference type="EMBL" id="BSYO01000025">
    <property type="protein sequence ID" value="GMH23044.1"/>
    <property type="molecule type" value="Genomic_DNA"/>
</dbReference>
<feature type="transmembrane region" description="Helical" evidence="5">
    <location>
        <begin position="39"/>
        <end position="61"/>
    </location>
</feature>
<evidence type="ECO:0000313" key="7">
    <source>
        <dbReference type="Proteomes" id="UP001279734"/>
    </source>
</evidence>
<accession>A0AAD3T5Y0</accession>
<keyword evidence="2 5" id="KW-0812">Transmembrane</keyword>
<dbReference type="GO" id="GO:0016020">
    <property type="term" value="C:membrane"/>
    <property type="evidence" value="ECO:0007669"/>
    <property type="project" value="UniProtKB-SubCell"/>
</dbReference>
<keyword evidence="3 5" id="KW-1133">Transmembrane helix</keyword>
<dbReference type="GO" id="GO:0009536">
    <property type="term" value="C:plastid"/>
    <property type="evidence" value="ECO:0007669"/>
    <property type="project" value="TreeGrafter"/>
</dbReference>
<evidence type="ECO:0000256" key="3">
    <source>
        <dbReference type="ARBA" id="ARBA00022989"/>
    </source>
</evidence>
<evidence type="ECO:0000256" key="2">
    <source>
        <dbReference type="ARBA" id="ARBA00022692"/>
    </source>
</evidence>
<feature type="transmembrane region" description="Helical" evidence="5">
    <location>
        <begin position="104"/>
        <end position="126"/>
    </location>
</feature>
<dbReference type="PANTHER" id="PTHR11662:SF399">
    <property type="entry name" value="FI19708P1-RELATED"/>
    <property type="match status" value="1"/>
</dbReference>